<keyword evidence="1" id="KW-0175">Coiled coil</keyword>
<keyword evidence="2" id="KW-0689">Ribosomal protein</keyword>
<dbReference type="InterPro" id="IPR048062">
    <property type="entry name" value="SE1832-like"/>
</dbReference>
<keyword evidence="2" id="KW-0687">Ribonucleoprotein</keyword>
<sequence>MKTIQELEAQLAELKSDFIRLQGDVEKIESIGGNVAQSVKQLINLEDEIAQVRKELNNALQEGQEK</sequence>
<dbReference type="NCBIfam" id="NF040877">
    <property type="entry name" value="SE1832_fam"/>
    <property type="match status" value="1"/>
</dbReference>
<dbReference type="EMBL" id="JAFBCV010000023">
    <property type="protein sequence ID" value="MBM7841163.1"/>
    <property type="molecule type" value="Genomic_DNA"/>
</dbReference>
<dbReference type="Proteomes" id="UP001179280">
    <property type="component" value="Unassembled WGS sequence"/>
</dbReference>
<organism evidence="2 3">
    <name type="scientific">Shouchella xiaoxiensis</name>
    <dbReference type="NCBI Taxonomy" id="766895"/>
    <lineage>
        <taxon>Bacteria</taxon>
        <taxon>Bacillati</taxon>
        <taxon>Bacillota</taxon>
        <taxon>Bacilli</taxon>
        <taxon>Bacillales</taxon>
        <taxon>Bacillaceae</taxon>
        <taxon>Shouchella</taxon>
    </lineage>
</organism>
<protein>
    <submittedName>
        <fullName evidence="2">Ribosomal protein L29</fullName>
    </submittedName>
</protein>
<dbReference type="RefSeq" id="WP_204469133.1">
    <property type="nucleotide sequence ID" value="NZ_JAFBCV010000023.1"/>
</dbReference>
<comment type="caution">
    <text evidence="2">The sequence shown here is derived from an EMBL/GenBank/DDBJ whole genome shotgun (WGS) entry which is preliminary data.</text>
</comment>
<reference evidence="2" key="1">
    <citation type="submission" date="2021-01" db="EMBL/GenBank/DDBJ databases">
        <title>Genomic Encyclopedia of Type Strains, Phase IV (KMG-IV): sequencing the most valuable type-strain genomes for metagenomic binning, comparative biology and taxonomic classification.</title>
        <authorList>
            <person name="Goeker M."/>
        </authorList>
    </citation>
    <scope>NUCLEOTIDE SEQUENCE</scope>
    <source>
        <strain evidence="2">DSM 21943</strain>
    </source>
</reference>
<dbReference type="GO" id="GO:0005840">
    <property type="term" value="C:ribosome"/>
    <property type="evidence" value="ECO:0007669"/>
    <property type="project" value="UniProtKB-KW"/>
</dbReference>
<gene>
    <name evidence="2" type="ORF">JOC54_004464</name>
</gene>
<evidence type="ECO:0000313" key="3">
    <source>
        <dbReference type="Proteomes" id="UP001179280"/>
    </source>
</evidence>
<accession>A0ABS2T058</accession>
<name>A0ABS2T058_9BACI</name>
<evidence type="ECO:0000313" key="2">
    <source>
        <dbReference type="EMBL" id="MBM7841163.1"/>
    </source>
</evidence>
<feature type="coiled-coil region" evidence="1">
    <location>
        <begin position="4"/>
        <end position="62"/>
    </location>
</feature>
<evidence type="ECO:0000256" key="1">
    <source>
        <dbReference type="SAM" id="Coils"/>
    </source>
</evidence>
<keyword evidence="3" id="KW-1185">Reference proteome</keyword>
<proteinExistence type="predicted"/>